<evidence type="ECO:0000256" key="2">
    <source>
        <dbReference type="ARBA" id="ARBA00004286"/>
    </source>
</evidence>
<name>A0A3D8R210_9HELO</name>
<feature type="region of interest" description="Disordered" evidence="11">
    <location>
        <begin position="841"/>
        <end position="885"/>
    </location>
</feature>
<dbReference type="PIRSF" id="PIRSF017127">
    <property type="entry name" value="Condensin_D2"/>
    <property type="match status" value="1"/>
</dbReference>
<dbReference type="InterPro" id="IPR032682">
    <property type="entry name" value="Cnd1_C"/>
</dbReference>
<dbReference type="OrthoDB" id="436262at2759"/>
<evidence type="ECO:0000256" key="8">
    <source>
        <dbReference type="ARBA" id="ARBA00023242"/>
    </source>
</evidence>
<organism evidence="14 15">
    <name type="scientific">Coleophoma cylindrospora</name>
    <dbReference type="NCBI Taxonomy" id="1849047"/>
    <lineage>
        <taxon>Eukaryota</taxon>
        <taxon>Fungi</taxon>
        <taxon>Dikarya</taxon>
        <taxon>Ascomycota</taxon>
        <taxon>Pezizomycotina</taxon>
        <taxon>Leotiomycetes</taxon>
        <taxon>Helotiales</taxon>
        <taxon>Dermateaceae</taxon>
        <taxon>Coleophoma</taxon>
    </lineage>
</organism>
<evidence type="ECO:0000256" key="4">
    <source>
        <dbReference type="ARBA" id="ARBA00022454"/>
    </source>
</evidence>
<dbReference type="GO" id="GO:0000779">
    <property type="term" value="C:condensed chromosome, centromeric region"/>
    <property type="evidence" value="ECO:0007669"/>
    <property type="project" value="TreeGrafter"/>
</dbReference>
<dbReference type="FunFam" id="1.25.10.10:FF:000920">
    <property type="entry name" value="Condensin complex subunit 1"/>
    <property type="match status" value="1"/>
</dbReference>
<comment type="caution">
    <text evidence="14">The sequence shown here is derived from an EMBL/GenBank/DDBJ whole genome shotgun (WGS) entry which is preliminary data.</text>
</comment>
<reference evidence="14 15" key="1">
    <citation type="journal article" date="2018" name="IMA Fungus">
        <title>IMA Genome-F 9: Draft genome sequence of Annulohypoxylon stygium, Aspergillus mulundensis, Berkeleyomyces basicola (syn. Thielaviopsis basicola), Ceratocystis smalleyi, two Cercospora beticola strains, Coleophoma cylindrospora, Fusarium fracticaudum, Phialophora cf. hyalina, and Morchella septimelata.</title>
        <authorList>
            <person name="Wingfield B.D."/>
            <person name="Bills G.F."/>
            <person name="Dong Y."/>
            <person name="Huang W."/>
            <person name="Nel W.J."/>
            <person name="Swalarsk-Parry B.S."/>
            <person name="Vaghefi N."/>
            <person name="Wilken P.M."/>
            <person name="An Z."/>
            <person name="de Beer Z.W."/>
            <person name="De Vos L."/>
            <person name="Chen L."/>
            <person name="Duong T.A."/>
            <person name="Gao Y."/>
            <person name="Hammerbacher A."/>
            <person name="Kikkert J.R."/>
            <person name="Li Y."/>
            <person name="Li H."/>
            <person name="Li K."/>
            <person name="Li Q."/>
            <person name="Liu X."/>
            <person name="Ma X."/>
            <person name="Naidoo K."/>
            <person name="Pethybridge S.J."/>
            <person name="Sun J."/>
            <person name="Steenkamp E.T."/>
            <person name="van der Nest M.A."/>
            <person name="van Wyk S."/>
            <person name="Wingfield M.J."/>
            <person name="Xiong C."/>
            <person name="Yue Q."/>
            <person name="Zhang X."/>
        </authorList>
    </citation>
    <scope>NUCLEOTIDE SEQUENCE [LARGE SCALE GENOMIC DNA]</scope>
    <source>
        <strain evidence="14 15">BP6252</strain>
    </source>
</reference>
<feature type="domain" description="Condensin complex subunit 1 C-terminal" evidence="12">
    <location>
        <begin position="1037"/>
        <end position="1196"/>
    </location>
</feature>
<dbReference type="GO" id="GO:0010032">
    <property type="term" value="P:meiotic chromosome condensation"/>
    <property type="evidence" value="ECO:0007669"/>
    <property type="project" value="TreeGrafter"/>
</dbReference>
<protein>
    <recommendedName>
        <fullName evidence="10">Condensin complex subunit 1</fullName>
    </recommendedName>
</protein>
<dbReference type="FunFam" id="1.25.10.10:FF:000272">
    <property type="entry name" value="Condensin complex subunit 1"/>
    <property type="match status" value="1"/>
</dbReference>
<comment type="similarity">
    <text evidence="3 10">Belongs to the CND1 (condensin subunit 1) family.</text>
</comment>
<feature type="compositionally biased region" description="Acidic residues" evidence="11">
    <location>
        <begin position="850"/>
        <end position="868"/>
    </location>
</feature>
<dbReference type="InterPro" id="IPR011989">
    <property type="entry name" value="ARM-like"/>
</dbReference>
<dbReference type="GO" id="GO:0005634">
    <property type="term" value="C:nucleus"/>
    <property type="evidence" value="ECO:0007669"/>
    <property type="project" value="UniProtKB-SubCell"/>
</dbReference>
<dbReference type="SUPFAM" id="SSF48371">
    <property type="entry name" value="ARM repeat"/>
    <property type="match status" value="1"/>
</dbReference>
<evidence type="ECO:0000256" key="11">
    <source>
        <dbReference type="SAM" id="MobiDB-lite"/>
    </source>
</evidence>
<evidence type="ECO:0000256" key="3">
    <source>
        <dbReference type="ARBA" id="ARBA00009606"/>
    </source>
</evidence>
<dbReference type="Pfam" id="PF20168">
    <property type="entry name" value="PDS5"/>
    <property type="match status" value="1"/>
</dbReference>
<dbReference type="Pfam" id="PF12922">
    <property type="entry name" value="Cnd1_N"/>
    <property type="match status" value="1"/>
</dbReference>
<evidence type="ECO:0000256" key="9">
    <source>
        <dbReference type="ARBA" id="ARBA00023306"/>
    </source>
</evidence>
<dbReference type="PANTHER" id="PTHR14222">
    <property type="entry name" value="CONDENSIN"/>
    <property type="match status" value="1"/>
</dbReference>
<dbReference type="InterPro" id="IPR024324">
    <property type="entry name" value="Condensin_cplx_su1_N"/>
</dbReference>
<dbReference type="Pfam" id="PF12717">
    <property type="entry name" value="Cnd1"/>
    <property type="match status" value="1"/>
</dbReference>
<evidence type="ECO:0000256" key="7">
    <source>
        <dbReference type="ARBA" id="ARBA00023067"/>
    </source>
</evidence>
<evidence type="ECO:0000256" key="10">
    <source>
        <dbReference type="PIRNR" id="PIRNR017127"/>
    </source>
</evidence>
<evidence type="ECO:0000313" key="15">
    <source>
        <dbReference type="Proteomes" id="UP000256645"/>
    </source>
</evidence>
<keyword evidence="5 10" id="KW-0132">Cell division</keyword>
<dbReference type="GO" id="GO:0007076">
    <property type="term" value="P:mitotic chromosome condensation"/>
    <property type="evidence" value="ECO:0007669"/>
    <property type="project" value="InterPro"/>
</dbReference>
<evidence type="ECO:0000256" key="5">
    <source>
        <dbReference type="ARBA" id="ARBA00022618"/>
    </source>
</evidence>
<evidence type="ECO:0000313" key="14">
    <source>
        <dbReference type="EMBL" id="RDW68016.1"/>
    </source>
</evidence>
<accession>A0A3D8R210</accession>
<dbReference type="InterPro" id="IPR007673">
    <property type="entry name" value="Condensin_cplx_su1"/>
</dbReference>
<dbReference type="GO" id="GO:0051301">
    <property type="term" value="P:cell division"/>
    <property type="evidence" value="ECO:0007669"/>
    <property type="project" value="UniProtKB-KW"/>
</dbReference>
<comment type="subcellular location">
    <subcellularLocation>
        <location evidence="2">Chromosome</location>
    </subcellularLocation>
    <subcellularLocation>
        <location evidence="1">Nucleus</location>
    </subcellularLocation>
</comment>
<dbReference type="PANTHER" id="PTHR14222:SF2">
    <property type="entry name" value="CONDENSIN COMPLEX SUBUNIT 1"/>
    <property type="match status" value="1"/>
</dbReference>
<dbReference type="InterPro" id="IPR026971">
    <property type="entry name" value="CND1/NCAPD3"/>
</dbReference>
<dbReference type="Gene3D" id="1.25.10.10">
    <property type="entry name" value="Leucine-rich Repeat Variant"/>
    <property type="match status" value="2"/>
</dbReference>
<keyword evidence="8" id="KW-0539">Nucleus</keyword>
<dbReference type="Proteomes" id="UP000256645">
    <property type="component" value="Unassembled WGS sequence"/>
</dbReference>
<keyword evidence="9 10" id="KW-0131">Cell cycle</keyword>
<feature type="region of interest" description="Disordered" evidence="11">
    <location>
        <begin position="921"/>
        <end position="942"/>
    </location>
</feature>
<dbReference type="EMBL" id="PDLM01000010">
    <property type="protein sequence ID" value="RDW68016.1"/>
    <property type="molecule type" value="Genomic_DNA"/>
</dbReference>
<dbReference type="InterPro" id="IPR016024">
    <property type="entry name" value="ARM-type_fold"/>
</dbReference>
<keyword evidence="4" id="KW-0158">Chromosome</keyword>
<evidence type="ECO:0000259" key="12">
    <source>
        <dbReference type="Pfam" id="PF12717"/>
    </source>
</evidence>
<evidence type="ECO:0000259" key="13">
    <source>
        <dbReference type="Pfam" id="PF12922"/>
    </source>
</evidence>
<evidence type="ECO:0000256" key="1">
    <source>
        <dbReference type="ARBA" id="ARBA00004123"/>
    </source>
</evidence>
<feature type="domain" description="Condensin complex subunit 1 N-terminal" evidence="13">
    <location>
        <begin position="111"/>
        <end position="274"/>
    </location>
</feature>
<dbReference type="GO" id="GO:0000796">
    <property type="term" value="C:condensin complex"/>
    <property type="evidence" value="ECO:0007669"/>
    <property type="project" value="TreeGrafter"/>
</dbReference>
<keyword evidence="7 10" id="KW-0226">DNA condensation</keyword>
<sequence>MDNIEFDINDALKHYMSDPATISTPEADSNLVDCENDPESLTNSLINTVLNPIVDSVAENPDAITRSSSFDSLQFLLKCVPTSFISHQKPLSQPVAELFKLSRNTAVLPTHALSKVFDLIISGLATEADIIHNDLESDEQELIAHHKQLLEVYGFLLQWTIAAVETKAAEKPTTVPTARGRGKAAKSKASAKDGAWDSTAQLQTALDVMCKVLKLKLSKIFLTTSERDTFIGLLTRPVYMVLESEQRVKNTAIRMHGFKVLCIAVKHHGHGYAAQISIVQNLTYFEHLAEPMAEFLHILSEQYDYPQLADEVLRELSNKEFNSNDTRGPKSVSAFIVKISELAPRLVMKQMTLLAKQLDSESYALRCALIEVCGNLVADLSKQEERGDNHKSQLNAFFDVLEERFLDINPYCRCRTIQVYVKICDLDQKFPKRRQKVAELAARSLEDKSSNVRRNAIKLLGALIKTHPFGMMHGSQLNYKEWNARLDAVDAELNALKPPAGTPGLAEGPKVDAALLDDATVLESESPEKPLTDEQKIAIIKKAQEDAATSEAISKLSLTRRYYVEALKFIEVLHGATTTICQLLGSKNKSEIIEAMEYFEIGDAYNIEQNKLGIRRMLRLIWTKGNSDEGKGVQTHLIECYKRLFFEAPDSYSGNDAANYIARNMISLTFGATPAELTSLEQLLSTMMNAGHVSDLVVTKLWQVYGVQKREISKTQRRGSIIVLGMLATAKPEIVVGEMETMLRIGLGSLGRSDLALAKYTCIALRRINPTGRQAKDTATSKLPNDHAVLGRLAAMIEIESDSKEWYGVAEQAISAIYTLSKHPDTLCSEVLRRKTRHVFSQRTAKVEEEPQADMMDVDEPEQPEGDEGAPPTPPPEAIAEPESKQKGSVALSQLLFIVGHVAIKQIVHLELCELDFKRRKTDSEKNKPAAEKPEDKAAKEAADDLDMIGGTTEDDFTEAMNHIRERELLYGENSLLANFGPLVSEICSNNTTYKDRNLQAAATLCLAKLMCVSSEYCEANLPLLITILERSKDPITRSNVVIALGDMAVCFNHLIDENTDFLYRRLNDKDASVKRTCLMTLTFLILAGQVKVKGQLGEMAKCLEDDDKKIADLSRMFFTELSTKDNAVYNHFVDMFSLLSAEKDLEEDSLRRIIKFLAGFIEKDKHAKQLADKLAARLARCESERQWNDVAYALSLLQHKNEEITKLVSGGFRVVQASA</sequence>
<dbReference type="STRING" id="1849047.A0A3D8R210"/>
<evidence type="ECO:0000256" key="6">
    <source>
        <dbReference type="ARBA" id="ARBA00022776"/>
    </source>
</evidence>
<keyword evidence="6 10" id="KW-0498">Mitosis</keyword>
<proteinExistence type="inferred from homology"/>
<dbReference type="GO" id="GO:0042393">
    <property type="term" value="F:histone binding"/>
    <property type="evidence" value="ECO:0007669"/>
    <property type="project" value="TreeGrafter"/>
</dbReference>
<comment type="function">
    <text evidence="10">Regulatory subunit of the condensin complex, a complex required for conversion of interphase chromatin into mitotic-like condense chromosomes. The condensin complex probably introduces positive supercoils into relaxed DNA in the presence of type I topoisomerases and converts nicked DNA into positive knotted forms in the presence of type II topoisomerases.</text>
</comment>
<gene>
    <name evidence="14" type="ORF">BP6252_09412</name>
</gene>
<dbReference type="AlphaFoldDB" id="A0A3D8R210"/>
<keyword evidence="15" id="KW-1185">Reference proteome</keyword>